<keyword evidence="1" id="KW-0175">Coiled coil</keyword>
<keyword evidence="2" id="KW-0732">Signal</keyword>
<dbReference type="EMBL" id="JAMGBE010000001">
    <property type="protein sequence ID" value="MCL6729269.1"/>
    <property type="molecule type" value="Genomic_DNA"/>
</dbReference>
<comment type="caution">
    <text evidence="3">The sequence shown here is derived from an EMBL/GenBank/DDBJ whole genome shotgun (WGS) entry which is preliminary data.</text>
</comment>
<feature type="chain" id="PRO_5047450324" evidence="2">
    <location>
        <begin position="24"/>
        <end position="515"/>
    </location>
</feature>
<dbReference type="InterPro" id="IPR010870">
    <property type="entry name" value="Porin_O/P"/>
</dbReference>
<evidence type="ECO:0000313" key="4">
    <source>
        <dbReference type="Proteomes" id="UP001165342"/>
    </source>
</evidence>
<name>A0ABT0S082_9SPHN</name>
<accession>A0ABT0S082</accession>
<dbReference type="Proteomes" id="UP001165342">
    <property type="component" value="Unassembled WGS sequence"/>
</dbReference>
<evidence type="ECO:0000256" key="1">
    <source>
        <dbReference type="SAM" id="Coils"/>
    </source>
</evidence>
<dbReference type="InterPro" id="IPR023614">
    <property type="entry name" value="Porin_dom_sf"/>
</dbReference>
<proteinExistence type="predicted"/>
<reference evidence="3" key="1">
    <citation type="submission" date="2022-05" db="EMBL/GenBank/DDBJ databases">
        <authorList>
            <person name="Jo J.-H."/>
            <person name="Im W.-T."/>
        </authorList>
    </citation>
    <scope>NUCLEOTIDE SEQUENCE</scope>
    <source>
        <strain evidence="3">SE220</strain>
    </source>
</reference>
<dbReference type="Gene3D" id="2.40.160.10">
    <property type="entry name" value="Porin"/>
    <property type="match status" value="1"/>
</dbReference>
<gene>
    <name evidence="3" type="ORF">LZ538_04260</name>
</gene>
<feature type="signal peptide" evidence="2">
    <location>
        <begin position="1"/>
        <end position="23"/>
    </location>
</feature>
<dbReference type="RefSeq" id="WP_249830742.1">
    <property type="nucleotide sequence ID" value="NZ_JAMGBE010000001.1"/>
</dbReference>
<dbReference type="SUPFAM" id="SSF56935">
    <property type="entry name" value="Porins"/>
    <property type="match status" value="1"/>
</dbReference>
<evidence type="ECO:0000256" key="2">
    <source>
        <dbReference type="SAM" id="SignalP"/>
    </source>
</evidence>
<protein>
    <submittedName>
        <fullName evidence="3">Porin</fullName>
    </submittedName>
</protein>
<keyword evidence="4" id="KW-1185">Reference proteome</keyword>
<sequence length="515" mass="56444">MKLKLVAALLASSALTFSAPAWAQDLAAQAQPEPTEPDQSDATADQAIAQAAPVDDAEAKIELMQAQIEALQDSIEQLKAQVTKVTPSWKGAPQYEDKEAGWSFKPKGLLQYDAGYVGFPDGDERRGTVSGLNYGNLGWNTRARRLTIGADGTIPGGFRYSAEFNFAQSLVDFEDVFLAYDFKGGKSPLTVQAGYFYPFSSLETMTSSKYTSFMERAGITDAFSHNRRIGAALIATDKATDRWTFQSGIFSEEMNQESFNRTGWVFAARGVFSPNLGSARLHLGANFEHRTNKKEAQSRNYQARPMTQITDQRFISTGALSSKGDDILGLEVAAILKSFHVAAEAQKVWVRGTYTPAEQAALLLDPDTNTTPNGTALNGNPGFWGGYFELGYYLTGETRAYKGGSFGRVKVLHPFNEGGWGAFQINGRVDYLDLNDRVADSATVTAPNYVNGGKQVAYQLSGIWNPTDYVRLMAQYSHINVTGGPRFLVSNDTSEPANKREFDSDVFTMRAQIDF</sequence>
<organism evidence="3 4">
    <name type="scientific">Sphingomonas hankyongi</name>
    <dbReference type="NCBI Taxonomy" id="2908209"/>
    <lineage>
        <taxon>Bacteria</taxon>
        <taxon>Pseudomonadati</taxon>
        <taxon>Pseudomonadota</taxon>
        <taxon>Alphaproteobacteria</taxon>
        <taxon>Sphingomonadales</taxon>
        <taxon>Sphingomonadaceae</taxon>
        <taxon>Sphingomonas</taxon>
    </lineage>
</organism>
<dbReference type="Pfam" id="PF07396">
    <property type="entry name" value="Porin_O_P"/>
    <property type="match status" value="1"/>
</dbReference>
<feature type="coiled-coil region" evidence="1">
    <location>
        <begin position="54"/>
        <end position="81"/>
    </location>
</feature>
<evidence type="ECO:0000313" key="3">
    <source>
        <dbReference type="EMBL" id="MCL6729269.1"/>
    </source>
</evidence>